<dbReference type="RefSeq" id="WP_344831511.1">
    <property type="nucleotide sequence ID" value="NZ_BAAAUV010000011.1"/>
</dbReference>
<dbReference type="InterPro" id="IPR003691">
    <property type="entry name" value="FluC"/>
</dbReference>
<evidence type="ECO:0000256" key="8">
    <source>
        <dbReference type="ARBA" id="ARBA00035585"/>
    </source>
</evidence>
<feature type="transmembrane region" description="Helical" evidence="10">
    <location>
        <begin position="78"/>
        <end position="95"/>
    </location>
</feature>
<keyword evidence="10" id="KW-0479">Metal-binding</keyword>
<dbReference type="PANTHER" id="PTHR28259:SF1">
    <property type="entry name" value="FLUORIDE EXPORT PROTEIN 1-RELATED"/>
    <property type="match status" value="1"/>
</dbReference>
<evidence type="ECO:0000256" key="5">
    <source>
        <dbReference type="ARBA" id="ARBA00023136"/>
    </source>
</evidence>
<evidence type="ECO:0000313" key="12">
    <source>
        <dbReference type="Proteomes" id="UP001501237"/>
    </source>
</evidence>
<evidence type="ECO:0000256" key="4">
    <source>
        <dbReference type="ARBA" id="ARBA00022989"/>
    </source>
</evidence>
<name>A0ABP6QCN9_9ACTN</name>
<evidence type="ECO:0000256" key="10">
    <source>
        <dbReference type="HAMAP-Rule" id="MF_00454"/>
    </source>
</evidence>
<evidence type="ECO:0000256" key="9">
    <source>
        <dbReference type="ARBA" id="ARBA00049940"/>
    </source>
</evidence>
<comment type="similarity">
    <text evidence="7 10">Belongs to the fluoride channel Fluc/FEX (TC 1.A.43) family.</text>
</comment>
<comment type="catalytic activity">
    <reaction evidence="8">
        <text>fluoride(in) = fluoride(out)</text>
        <dbReference type="Rhea" id="RHEA:76159"/>
        <dbReference type="ChEBI" id="CHEBI:17051"/>
    </reaction>
    <physiologicalReaction direction="left-to-right" evidence="8">
        <dbReference type="Rhea" id="RHEA:76160"/>
    </physiologicalReaction>
</comment>
<gene>
    <name evidence="11" type="primary">crcB_2</name>
    <name evidence="10" type="synonym">crcB</name>
    <name evidence="10" type="synonym">fluC</name>
    <name evidence="11" type="ORF">GCM10010468_44860</name>
</gene>
<evidence type="ECO:0000256" key="2">
    <source>
        <dbReference type="ARBA" id="ARBA00022475"/>
    </source>
</evidence>
<keyword evidence="10" id="KW-0915">Sodium</keyword>
<accession>A0ABP6QCN9</accession>
<keyword evidence="10" id="KW-0813">Transport</keyword>
<dbReference type="Pfam" id="PF02537">
    <property type="entry name" value="CRCB"/>
    <property type="match status" value="1"/>
</dbReference>
<keyword evidence="3 10" id="KW-0812">Transmembrane</keyword>
<evidence type="ECO:0000256" key="1">
    <source>
        <dbReference type="ARBA" id="ARBA00004651"/>
    </source>
</evidence>
<evidence type="ECO:0000313" key="11">
    <source>
        <dbReference type="EMBL" id="GAA3220329.1"/>
    </source>
</evidence>
<feature type="transmembrane region" description="Helical" evidence="10">
    <location>
        <begin position="48"/>
        <end position="66"/>
    </location>
</feature>
<proteinExistence type="inferred from homology"/>
<keyword evidence="10" id="KW-0406">Ion transport</keyword>
<dbReference type="HAMAP" id="MF_00454">
    <property type="entry name" value="FluC"/>
    <property type="match status" value="1"/>
</dbReference>
<keyword evidence="4 10" id="KW-1133">Transmembrane helix</keyword>
<dbReference type="Proteomes" id="UP001501237">
    <property type="component" value="Unassembled WGS sequence"/>
</dbReference>
<organism evidence="11 12">
    <name type="scientific">Actinocorallia longicatena</name>
    <dbReference type="NCBI Taxonomy" id="111803"/>
    <lineage>
        <taxon>Bacteria</taxon>
        <taxon>Bacillati</taxon>
        <taxon>Actinomycetota</taxon>
        <taxon>Actinomycetes</taxon>
        <taxon>Streptosporangiales</taxon>
        <taxon>Thermomonosporaceae</taxon>
        <taxon>Actinocorallia</taxon>
    </lineage>
</organism>
<feature type="transmembrane region" description="Helical" evidence="10">
    <location>
        <begin position="12"/>
        <end position="36"/>
    </location>
</feature>
<feature type="binding site" evidence="10">
    <location>
        <position position="88"/>
    </location>
    <ligand>
        <name>Na(+)</name>
        <dbReference type="ChEBI" id="CHEBI:29101"/>
        <note>structural</note>
    </ligand>
</feature>
<sequence>MSTSSESARPPAGIIAVVTAGGVIGACARYGAGLAWPTPPGGFPWTTWWINVTGCAAMGVLMVLVTERFSPNRLLRPFLGTGILGGYTTFSTATLDTRHLLDGGHPGRGLMYAATTLLASVAAVWAASAITRAVVPPRSPAEDGA</sequence>
<comment type="function">
    <text evidence="9 10">Fluoride-specific ion channel. Important for reducing fluoride concentration in the cell, thus reducing its toxicity.</text>
</comment>
<comment type="caution">
    <text evidence="11">The sequence shown here is derived from an EMBL/GenBank/DDBJ whole genome shotgun (WGS) entry which is preliminary data.</text>
</comment>
<keyword evidence="6 10" id="KW-0407">Ion channel</keyword>
<comment type="subcellular location">
    <subcellularLocation>
        <location evidence="1 10">Cell membrane</location>
        <topology evidence="1 10">Multi-pass membrane protein</topology>
    </subcellularLocation>
</comment>
<feature type="binding site" evidence="10">
    <location>
        <position position="85"/>
    </location>
    <ligand>
        <name>Na(+)</name>
        <dbReference type="ChEBI" id="CHEBI:29101"/>
        <note>structural</note>
    </ligand>
</feature>
<evidence type="ECO:0000256" key="3">
    <source>
        <dbReference type="ARBA" id="ARBA00022692"/>
    </source>
</evidence>
<keyword evidence="5 10" id="KW-0472">Membrane</keyword>
<keyword evidence="2 10" id="KW-1003">Cell membrane</keyword>
<protein>
    <recommendedName>
        <fullName evidence="10">Fluoride-specific ion channel FluC</fullName>
    </recommendedName>
</protein>
<comment type="activity regulation">
    <text evidence="10">Na(+) is not transported, but it plays an essential structural role and its presence is essential for fluoride channel function.</text>
</comment>
<evidence type="ECO:0000256" key="6">
    <source>
        <dbReference type="ARBA" id="ARBA00023303"/>
    </source>
</evidence>
<dbReference type="PANTHER" id="PTHR28259">
    <property type="entry name" value="FLUORIDE EXPORT PROTEIN 1-RELATED"/>
    <property type="match status" value="1"/>
</dbReference>
<keyword evidence="12" id="KW-1185">Reference proteome</keyword>
<dbReference type="EMBL" id="BAAAUV010000011">
    <property type="protein sequence ID" value="GAA3220329.1"/>
    <property type="molecule type" value="Genomic_DNA"/>
</dbReference>
<feature type="transmembrane region" description="Helical" evidence="10">
    <location>
        <begin position="110"/>
        <end position="130"/>
    </location>
</feature>
<evidence type="ECO:0000256" key="7">
    <source>
        <dbReference type="ARBA" id="ARBA00035120"/>
    </source>
</evidence>
<reference evidence="12" key="1">
    <citation type="journal article" date="2019" name="Int. J. Syst. Evol. Microbiol.">
        <title>The Global Catalogue of Microorganisms (GCM) 10K type strain sequencing project: providing services to taxonomists for standard genome sequencing and annotation.</title>
        <authorList>
            <consortium name="The Broad Institute Genomics Platform"/>
            <consortium name="The Broad Institute Genome Sequencing Center for Infectious Disease"/>
            <person name="Wu L."/>
            <person name="Ma J."/>
        </authorList>
    </citation>
    <scope>NUCLEOTIDE SEQUENCE [LARGE SCALE GENOMIC DNA]</scope>
    <source>
        <strain evidence="12">JCM 9377</strain>
    </source>
</reference>